<evidence type="ECO:0000256" key="3">
    <source>
        <dbReference type="ARBA" id="ARBA00022771"/>
    </source>
</evidence>
<evidence type="ECO:0000256" key="1">
    <source>
        <dbReference type="ARBA" id="ARBA00022614"/>
    </source>
</evidence>
<feature type="region of interest" description="Disordered" evidence="7">
    <location>
        <begin position="684"/>
        <end position="715"/>
    </location>
</feature>
<dbReference type="SMART" id="SM00364">
    <property type="entry name" value="LRR_BAC"/>
    <property type="match status" value="4"/>
</dbReference>
<reference evidence="9" key="1">
    <citation type="submission" date="2015-09" db="EMBL/GenBank/DDBJ databases">
        <title>Scylla olivacea transcriptome.</title>
        <authorList>
            <person name="Ikhwanuddin M."/>
        </authorList>
    </citation>
    <scope>NUCLEOTIDE SEQUENCE</scope>
</reference>
<dbReference type="Pfam" id="PF00560">
    <property type="entry name" value="LRR_1"/>
    <property type="match status" value="1"/>
</dbReference>
<dbReference type="EMBL" id="GDRN01040403">
    <property type="protein sequence ID" value="JAI67157.1"/>
    <property type="molecule type" value="Transcribed_RNA"/>
</dbReference>
<sequence length="783" mass="87682">MPFGLFKKDKPTTMSDKEQKAKLGLKVVMAQQNPEPVYDLTDCAMVEMPPDTFVMCRLLQKTTLLLQNNLLTNLEKGGKLNELEALEVLDISHNKFHHLPDLINRLKRLKVLKVSHNKLKTLPSSLSELSKLQELYLSSNRFSKVPLSICALPKLRVLSLSGNNISVLPKEFCELQKSLCTLEIDTDKLVSPPPEVAAAGVEAIMRHVCEEHQLEYQGLSQLEEEDVTSPPSSAKSDHSAADEVLFSYMNRKEEKVKAQMAVEEECQAREQEQLAHMLQDMTTNKQQLLEEILQTPPEALDYEKKKRELLKEQFDLEENMRAEQAEQLEKYIASSSNKEALINDLTTQQANLDLEVEGLVSAKEKERQSLLRDLSSLEKDTTAAVQELVAVAAARKSKEFISLLQDQDNEMQSLLCGIAESAAELRQSEVVEAMKKVLIEEAAAEQRRQAVQDEQGARVFALLQDADLVNSHLHGVLTTRLAEKEEWTSTLLKDEECQEAAFKLLLLNSDLKRNNILRQIGQIEFELARLSSLEVRKKKHGIKYGSSTMLEQRITLVGLLKCLMKEKSEREAQLTAWLAQLQDMRTGNKEEDEQFWLVQYQRLLAMKPVGLAEAEAKLEPQVQAVLKAANALDLTPVFAHNSITFSRLMDMTEEDASGMDIGPATYRSLQRALQNYLYASKVGDHTPSAPSEEEYPYAPSAPNIESDEAAPSAPVLEGQEGMPTAPPIDQQFVEAECVVCMNAGCEVIYLPCGHVCVCSKCSSSLGNCPLCRSPIISRILLTY</sequence>
<evidence type="ECO:0000256" key="7">
    <source>
        <dbReference type="SAM" id="MobiDB-lite"/>
    </source>
</evidence>
<dbReference type="SUPFAM" id="SSF52058">
    <property type="entry name" value="L domain-like"/>
    <property type="match status" value="1"/>
</dbReference>
<feature type="coiled-coil region" evidence="6">
    <location>
        <begin position="271"/>
        <end position="326"/>
    </location>
</feature>
<dbReference type="InterPro" id="IPR032675">
    <property type="entry name" value="LRR_dom_sf"/>
</dbReference>
<dbReference type="Gene3D" id="3.80.10.10">
    <property type="entry name" value="Ribonuclease Inhibitor"/>
    <property type="match status" value="1"/>
</dbReference>
<evidence type="ECO:0000256" key="6">
    <source>
        <dbReference type="SAM" id="Coils"/>
    </source>
</evidence>
<dbReference type="SMART" id="SM00369">
    <property type="entry name" value="LRR_TYP"/>
    <property type="match status" value="4"/>
</dbReference>
<evidence type="ECO:0000256" key="5">
    <source>
        <dbReference type="PROSITE-ProRule" id="PRU00175"/>
    </source>
</evidence>
<evidence type="ECO:0000256" key="4">
    <source>
        <dbReference type="ARBA" id="ARBA00022833"/>
    </source>
</evidence>
<accession>A0A0P4WJG3</accession>
<evidence type="ECO:0000259" key="8">
    <source>
        <dbReference type="PROSITE" id="PS50089"/>
    </source>
</evidence>
<evidence type="ECO:0000256" key="2">
    <source>
        <dbReference type="ARBA" id="ARBA00022737"/>
    </source>
</evidence>
<dbReference type="Pfam" id="PF13920">
    <property type="entry name" value="zf-C3HC4_3"/>
    <property type="match status" value="1"/>
</dbReference>
<organism evidence="9">
    <name type="scientific">Scylla olivacea</name>
    <name type="common">Orange mud crab</name>
    <name type="synonym">Cancer olivacea</name>
    <dbReference type="NCBI Taxonomy" id="85551"/>
    <lineage>
        <taxon>Eukaryota</taxon>
        <taxon>Metazoa</taxon>
        <taxon>Ecdysozoa</taxon>
        <taxon>Arthropoda</taxon>
        <taxon>Crustacea</taxon>
        <taxon>Multicrustacea</taxon>
        <taxon>Malacostraca</taxon>
        <taxon>Eumalacostraca</taxon>
        <taxon>Eucarida</taxon>
        <taxon>Decapoda</taxon>
        <taxon>Pleocyemata</taxon>
        <taxon>Brachyura</taxon>
        <taxon>Eubrachyura</taxon>
        <taxon>Portunoidea</taxon>
        <taxon>Portunidae</taxon>
        <taxon>Portuninae</taxon>
        <taxon>Scylla</taxon>
    </lineage>
</organism>
<dbReference type="InterPro" id="IPR013083">
    <property type="entry name" value="Znf_RING/FYVE/PHD"/>
</dbReference>
<dbReference type="GO" id="GO:0008270">
    <property type="term" value="F:zinc ion binding"/>
    <property type="evidence" value="ECO:0007669"/>
    <property type="project" value="UniProtKB-KW"/>
</dbReference>
<proteinExistence type="predicted"/>
<dbReference type="InterPro" id="IPR003591">
    <property type="entry name" value="Leu-rich_rpt_typical-subtyp"/>
</dbReference>
<dbReference type="InterPro" id="IPR001611">
    <property type="entry name" value="Leu-rich_rpt"/>
</dbReference>
<keyword evidence="2" id="KW-0677">Repeat</keyword>
<dbReference type="InterPro" id="IPR001841">
    <property type="entry name" value="Znf_RING"/>
</dbReference>
<name>A0A0P4WJG3_SCYOL</name>
<dbReference type="SUPFAM" id="SSF57850">
    <property type="entry name" value="RING/U-box"/>
    <property type="match status" value="1"/>
</dbReference>
<dbReference type="Gene3D" id="3.30.40.10">
    <property type="entry name" value="Zinc/RING finger domain, C3HC4 (zinc finger)"/>
    <property type="match status" value="1"/>
</dbReference>
<protein>
    <recommendedName>
        <fullName evidence="8">RING-type domain-containing protein</fullName>
    </recommendedName>
</protein>
<dbReference type="GO" id="GO:0005737">
    <property type="term" value="C:cytoplasm"/>
    <property type="evidence" value="ECO:0007669"/>
    <property type="project" value="TreeGrafter"/>
</dbReference>
<keyword evidence="1" id="KW-0433">Leucine-rich repeat</keyword>
<keyword evidence="3 5" id="KW-0863">Zinc-finger</keyword>
<dbReference type="PROSITE" id="PS51450">
    <property type="entry name" value="LRR"/>
    <property type="match status" value="2"/>
</dbReference>
<dbReference type="PANTHER" id="PTHR48051">
    <property type="match status" value="1"/>
</dbReference>
<dbReference type="Pfam" id="PF13855">
    <property type="entry name" value="LRR_8"/>
    <property type="match status" value="1"/>
</dbReference>
<dbReference type="PANTHER" id="PTHR48051:SF1">
    <property type="entry name" value="RAS SUPPRESSOR PROTEIN 1"/>
    <property type="match status" value="1"/>
</dbReference>
<evidence type="ECO:0000313" key="9">
    <source>
        <dbReference type="EMBL" id="JAI67157.1"/>
    </source>
</evidence>
<feature type="domain" description="RING-type" evidence="8">
    <location>
        <begin position="737"/>
        <end position="772"/>
    </location>
</feature>
<dbReference type="AlphaFoldDB" id="A0A0P4WJG3"/>
<dbReference type="PROSITE" id="PS50089">
    <property type="entry name" value="ZF_RING_2"/>
    <property type="match status" value="1"/>
</dbReference>
<keyword evidence="6" id="KW-0175">Coiled coil</keyword>
<dbReference type="CDD" id="cd16515">
    <property type="entry name" value="RING-HC_LRSAM1"/>
    <property type="match status" value="1"/>
</dbReference>
<dbReference type="InterPro" id="IPR050216">
    <property type="entry name" value="LRR_domain-containing"/>
</dbReference>
<keyword evidence="3 5" id="KW-0479">Metal-binding</keyword>
<keyword evidence="4" id="KW-0862">Zinc</keyword>